<organism evidence="7 8">
    <name type="scientific">Haemonchus contortus</name>
    <name type="common">Barber pole worm</name>
    <dbReference type="NCBI Taxonomy" id="6289"/>
    <lineage>
        <taxon>Eukaryota</taxon>
        <taxon>Metazoa</taxon>
        <taxon>Ecdysozoa</taxon>
        <taxon>Nematoda</taxon>
        <taxon>Chromadorea</taxon>
        <taxon>Rhabditida</taxon>
        <taxon>Rhabditina</taxon>
        <taxon>Rhabditomorpha</taxon>
        <taxon>Strongyloidea</taxon>
        <taxon>Trichostrongylidae</taxon>
        <taxon>Haemonchus</taxon>
    </lineage>
</organism>
<dbReference type="WBParaSite" id="HCON_00135210-00001">
    <property type="protein sequence ID" value="HCON_00135210-00001"/>
    <property type="gene ID" value="HCON_00135210"/>
</dbReference>
<comment type="function">
    <text evidence="4">RNA helicase.</text>
</comment>
<evidence type="ECO:0000256" key="5">
    <source>
        <dbReference type="SAM" id="MobiDB-lite"/>
    </source>
</evidence>
<reference evidence="8" key="1">
    <citation type="submission" date="2020-12" db="UniProtKB">
        <authorList>
            <consortium name="WormBaseParasite"/>
        </authorList>
    </citation>
    <scope>IDENTIFICATION</scope>
    <source>
        <strain evidence="8">MHco3</strain>
    </source>
</reference>
<evidence type="ECO:0000259" key="6">
    <source>
        <dbReference type="PROSITE" id="PS51192"/>
    </source>
</evidence>
<protein>
    <recommendedName>
        <fullName evidence="4">ATP-dependent RNA helicase</fullName>
        <ecNumber evidence="4">3.6.4.13</ecNumber>
    </recommendedName>
</protein>
<comment type="domain">
    <text evidence="4">The Q motif is unique to and characteristic of the DEAD box family of RNA helicases and controls ATP binding and hydrolysis.</text>
</comment>
<feature type="compositionally biased region" description="Basic and acidic residues" evidence="5">
    <location>
        <begin position="74"/>
        <end position="86"/>
    </location>
</feature>
<keyword evidence="7" id="KW-1185">Reference proteome</keyword>
<dbReference type="OrthoDB" id="196131at2759"/>
<dbReference type="PANTHER" id="PTHR24031">
    <property type="entry name" value="RNA HELICASE"/>
    <property type="match status" value="1"/>
</dbReference>
<feature type="compositionally biased region" description="Low complexity" evidence="5">
    <location>
        <begin position="59"/>
        <end position="73"/>
    </location>
</feature>
<dbReference type="Gene3D" id="3.40.50.300">
    <property type="entry name" value="P-loop containing nucleotide triphosphate hydrolases"/>
    <property type="match status" value="1"/>
</dbReference>
<evidence type="ECO:0000256" key="4">
    <source>
        <dbReference type="RuleBase" id="RU365068"/>
    </source>
</evidence>
<keyword evidence="1 4" id="KW-0547">Nucleotide-binding</keyword>
<comment type="catalytic activity">
    <reaction evidence="4">
        <text>ATP + H2O = ADP + phosphate + H(+)</text>
        <dbReference type="Rhea" id="RHEA:13065"/>
        <dbReference type="ChEBI" id="CHEBI:15377"/>
        <dbReference type="ChEBI" id="CHEBI:15378"/>
        <dbReference type="ChEBI" id="CHEBI:30616"/>
        <dbReference type="ChEBI" id="CHEBI:43474"/>
        <dbReference type="ChEBI" id="CHEBI:456216"/>
        <dbReference type="EC" id="3.6.4.13"/>
    </reaction>
</comment>
<dbReference type="GO" id="GO:0005524">
    <property type="term" value="F:ATP binding"/>
    <property type="evidence" value="ECO:0007669"/>
    <property type="project" value="UniProtKB-UniRule"/>
</dbReference>
<feature type="region of interest" description="Disordered" evidence="5">
    <location>
        <begin position="55"/>
        <end position="86"/>
    </location>
</feature>
<accession>A0A7I4YS04</accession>
<dbReference type="Pfam" id="PF00270">
    <property type="entry name" value="DEAD"/>
    <property type="match status" value="1"/>
</dbReference>
<keyword evidence="4" id="KW-0694">RNA-binding</keyword>
<dbReference type="InterPro" id="IPR011545">
    <property type="entry name" value="DEAD/DEAH_box_helicase_dom"/>
</dbReference>
<dbReference type="AlphaFoldDB" id="A0A7I4YS04"/>
<keyword evidence="2 4" id="KW-0378">Hydrolase</keyword>
<keyword evidence="3 4" id="KW-0067">ATP-binding</keyword>
<dbReference type="PROSITE" id="PS51192">
    <property type="entry name" value="HELICASE_ATP_BIND_1"/>
    <property type="match status" value="1"/>
</dbReference>
<sequence length="370" mass="41052">MDYTHWHENRGYSVDREHERSVARGRCFGVPGFGCSELSGNLTTKCSGSVDSGYENSRRSFSSSSQGGSSLSKFSERESLNDRQASEDSERKEFCLICGKQDHISCENEDPKNHPNPAGSNNPSYSKLVPTNDLLDAGDPNFFEQQVSAIACKGRDVLACTTNASGRKAAFLSPVLTAIISDGHLSSNPDVVCSPRCLILVPTADRAMNIYNEGRKLVFNTMVQIAVIIPRTSVFEINNWKHGTTILVATIGRAKHFLCEGHLSLRKMNFIILDDVESMLELGFELPLNFILDHPSMVAKENRRAVMFCAKISDASRTLAGLHLKPNFLTITQGQSNIPDHCIAQEEPDFLGRDAKKNGWRVDRWNTSRH</sequence>
<evidence type="ECO:0000313" key="8">
    <source>
        <dbReference type="WBParaSite" id="HCON_00135210-00001"/>
    </source>
</evidence>
<evidence type="ECO:0000256" key="1">
    <source>
        <dbReference type="ARBA" id="ARBA00022741"/>
    </source>
</evidence>
<dbReference type="InterPro" id="IPR014001">
    <property type="entry name" value="Helicase_ATP-bd"/>
</dbReference>
<dbReference type="GO" id="GO:0003723">
    <property type="term" value="F:RNA binding"/>
    <property type="evidence" value="ECO:0007669"/>
    <property type="project" value="UniProtKB-UniRule"/>
</dbReference>
<dbReference type="EC" id="3.6.4.13" evidence="4"/>
<feature type="domain" description="Helicase ATP-binding" evidence="6">
    <location>
        <begin position="148"/>
        <end position="330"/>
    </location>
</feature>
<dbReference type="Proteomes" id="UP000025227">
    <property type="component" value="Unplaced"/>
</dbReference>
<evidence type="ECO:0000256" key="3">
    <source>
        <dbReference type="ARBA" id="ARBA00022840"/>
    </source>
</evidence>
<keyword evidence="4" id="KW-0347">Helicase</keyword>
<comment type="similarity">
    <text evidence="4">Belongs to the DEAD box helicase family.</text>
</comment>
<proteinExistence type="inferred from homology"/>
<dbReference type="InterPro" id="IPR027417">
    <property type="entry name" value="P-loop_NTPase"/>
</dbReference>
<evidence type="ECO:0000256" key="2">
    <source>
        <dbReference type="ARBA" id="ARBA00022801"/>
    </source>
</evidence>
<dbReference type="SMART" id="SM00487">
    <property type="entry name" value="DEXDc"/>
    <property type="match status" value="1"/>
</dbReference>
<name>A0A7I4YS04_HAECO</name>
<dbReference type="GO" id="GO:0003724">
    <property type="term" value="F:RNA helicase activity"/>
    <property type="evidence" value="ECO:0007669"/>
    <property type="project" value="UniProtKB-EC"/>
</dbReference>
<evidence type="ECO:0000313" key="7">
    <source>
        <dbReference type="Proteomes" id="UP000025227"/>
    </source>
</evidence>
<dbReference type="SUPFAM" id="SSF52540">
    <property type="entry name" value="P-loop containing nucleoside triphosphate hydrolases"/>
    <property type="match status" value="1"/>
</dbReference>
<dbReference type="GO" id="GO:0016787">
    <property type="term" value="F:hydrolase activity"/>
    <property type="evidence" value="ECO:0007669"/>
    <property type="project" value="UniProtKB-KW"/>
</dbReference>